<dbReference type="EMBL" id="JBGUBD010000014">
    <property type="protein sequence ID" value="MFA9480037.1"/>
    <property type="molecule type" value="Genomic_DNA"/>
</dbReference>
<dbReference type="SUPFAM" id="SSF56672">
    <property type="entry name" value="DNA/RNA polymerases"/>
    <property type="match status" value="1"/>
</dbReference>
<proteinExistence type="predicted"/>
<keyword evidence="3" id="KW-1185">Reference proteome</keyword>
<feature type="domain" description="DNA polymerase Y-family little finger" evidence="1">
    <location>
        <begin position="155"/>
        <end position="260"/>
    </location>
</feature>
<dbReference type="Proteomes" id="UP001575105">
    <property type="component" value="Unassembled WGS sequence"/>
</dbReference>
<accession>A0ABV4U9R7</accession>
<sequence length="300" mass="32891">MAASEGHGIVGKYEQQQLAALTPVPPSGNGMPQVALDHAEDRLDLPVLAEVNALVVAEQPLHQSTVASDLNKLDGLTMILPEQLPEAICHLKLTDLTGIAANMERRLHAAGITTVAQLCQAAEANLAEAWGSQVLGSIWFSQLRGHDLPRRSTRRQTVGHSHVLPPEWRSEERAHAVAVRMLHKAAARMRRLGYRAGYLVLSISYLDGRRWDQRTGLGLCRDTLTMVRALGPLWSTRPVGVPLKVGIVLTHLVPEGSATLPLYDDQAHLDVLADAMDRLDQKYGQHCLFLGGMFTRQRDG</sequence>
<reference evidence="2 3" key="1">
    <citation type="submission" date="2024-08" db="EMBL/GenBank/DDBJ databases">
        <title>Whole-genome sequencing of halo(alkali)philic microorganisms from hypersaline lakes.</title>
        <authorList>
            <person name="Sorokin D.Y."/>
            <person name="Merkel A.Y."/>
            <person name="Messina E."/>
            <person name="Yakimov M."/>
        </authorList>
    </citation>
    <scope>NUCLEOTIDE SEQUENCE [LARGE SCALE GENOMIC DNA]</scope>
    <source>
        <strain evidence="2 3">AB-hyl4</strain>
    </source>
</reference>
<comment type="caution">
    <text evidence="2">The sequence shown here is derived from an EMBL/GenBank/DDBJ whole genome shotgun (WGS) entry which is preliminary data.</text>
</comment>
<evidence type="ECO:0000313" key="3">
    <source>
        <dbReference type="Proteomes" id="UP001575105"/>
    </source>
</evidence>
<dbReference type="InterPro" id="IPR017961">
    <property type="entry name" value="DNA_pol_Y-fam_little_finger"/>
</dbReference>
<protein>
    <recommendedName>
        <fullName evidence="1">DNA polymerase Y-family little finger domain-containing protein</fullName>
    </recommendedName>
</protein>
<gene>
    <name evidence="2" type="ORF">ACERK3_17300</name>
</gene>
<dbReference type="Pfam" id="PF11799">
    <property type="entry name" value="IMS_C"/>
    <property type="match status" value="1"/>
</dbReference>
<dbReference type="RefSeq" id="WP_425346962.1">
    <property type="nucleotide sequence ID" value="NZ_JBGUBD010000014.1"/>
</dbReference>
<dbReference type="Gene3D" id="1.10.150.20">
    <property type="entry name" value="5' to 3' exonuclease, C-terminal subdomain"/>
    <property type="match status" value="1"/>
</dbReference>
<organism evidence="2 3">
    <name type="scientific">Natronomicrosphaera hydrolytica</name>
    <dbReference type="NCBI Taxonomy" id="3242702"/>
    <lineage>
        <taxon>Bacteria</taxon>
        <taxon>Pseudomonadati</taxon>
        <taxon>Planctomycetota</taxon>
        <taxon>Phycisphaerae</taxon>
        <taxon>Phycisphaerales</taxon>
        <taxon>Phycisphaeraceae</taxon>
        <taxon>Natronomicrosphaera</taxon>
    </lineage>
</organism>
<evidence type="ECO:0000259" key="1">
    <source>
        <dbReference type="Pfam" id="PF11799"/>
    </source>
</evidence>
<evidence type="ECO:0000313" key="2">
    <source>
        <dbReference type="EMBL" id="MFA9480037.1"/>
    </source>
</evidence>
<dbReference type="InterPro" id="IPR043502">
    <property type="entry name" value="DNA/RNA_pol_sf"/>
</dbReference>
<name>A0ABV4U9R7_9BACT</name>